<protein>
    <recommendedName>
        <fullName evidence="4">Plasmid recombination enzyme</fullName>
    </recommendedName>
</protein>
<reference evidence="2 3" key="1">
    <citation type="submission" date="2021-02" db="EMBL/GenBank/DDBJ databases">
        <authorList>
            <person name="Vanwijnsberghe S."/>
        </authorList>
    </citation>
    <scope>NUCLEOTIDE SEQUENCE [LARGE SCALE GENOMIC DNA]</scope>
    <source>
        <strain evidence="2 3">R-69658</strain>
    </source>
</reference>
<sequence>MGFAILRTQKLKSPVAVHRSLKHAMREQDTPNADPTKTPDNTYFGAHTVAGALEQFNARLPAKYRKDAVLCIEYLVTASPAAMAAKSRPQQDAYLTDALGWLQARHGAENVFYAGIHRDETTPHLYAYVVPRDDERLNCRKWLGGSKALSQMQTEFAELVGQKHELERGIERSRARHVSIREFYGRMQEQPVPERVTLAELPEPKLLETKRQYAERAVGQVHTQLVPMWKAMHAKAVQAELASSNTEGLKKAVLEARQSVKSAALEVDVHRKHGQQKVERIQKDLDQVIAAVVRGGAPLEDLRRQLLAELGREVENRNRGTYGRNPDRDEGPEIDR</sequence>
<name>A0ABM8T9A8_9BURK</name>
<dbReference type="Proteomes" id="UP000674425">
    <property type="component" value="Unassembled WGS sequence"/>
</dbReference>
<dbReference type="CDD" id="cd17242">
    <property type="entry name" value="MobM_relaxase"/>
    <property type="match status" value="1"/>
</dbReference>
<feature type="region of interest" description="Disordered" evidence="1">
    <location>
        <begin position="313"/>
        <end position="336"/>
    </location>
</feature>
<evidence type="ECO:0000313" key="2">
    <source>
        <dbReference type="EMBL" id="CAE6869095.1"/>
    </source>
</evidence>
<dbReference type="Pfam" id="PF01076">
    <property type="entry name" value="Mob_Pre"/>
    <property type="match status" value="1"/>
</dbReference>
<comment type="caution">
    <text evidence="2">The sequence shown here is derived from an EMBL/GenBank/DDBJ whole genome shotgun (WGS) entry which is preliminary data.</text>
</comment>
<gene>
    <name evidence="2" type="ORF">R69658_08038</name>
</gene>
<evidence type="ECO:0000313" key="3">
    <source>
        <dbReference type="Proteomes" id="UP000674425"/>
    </source>
</evidence>
<dbReference type="EMBL" id="CAJNAU010000236">
    <property type="protein sequence ID" value="CAE6869095.1"/>
    <property type="molecule type" value="Genomic_DNA"/>
</dbReference>
<dbReference type="RefSeq" id="WP_200623076.1">
    <property type="nucleotide sequence ID" value="NZ_CAJNAU010000236.1"/>
</dbReference>
<feature type="compositionally biased region" description="Basic and acidic residues" evidence="1">
    <location>
        <begin position="325"/>
        <end position="336"/>
    </location>
</feature>
<organism evidence="2 3">
    <name type="scientific">Paraburkholderia aspalathi</name>
    <dbReference type="NCBI Taxonomy" id="1324617"/>
    <lineage>
        <taxon>Bacteria</taxon>
        <taxon>Pseudomonadati</taxon>
        <taxon>Pseudomonadota</taxon>
        <taxon>Betaproteobacteria</taxon>
        <taxon>Burkholderiales</taxon>
        <taxon>Burkholderiaceae</taxon>
        <taxon>Paraburkholderia</taxon>
    </lineage>
</organism>
<evidence type="ECO:0008006" key="4">
    <source>
        <dbReference type="Google" id="ProtNLM"/>
    </source>
</evidence>
<evidence type="ECO:0000256" key="1">
    <source>
        <dbReference type="SAM" id="MobiDB-lite"/>
    </source>
</evidence>
<dbReference type="Gene3D" id="3.30.930.30">
    <property type="match status" value="1"/>
</dbReference>
<dbReference type="InterPro" id="IPR001668">
    <property type="entry name" value="Mob_Pre"/>
</dbReference>
<proteinExistence type="predicted"/>
<accession>A0ABM8T9A8</accession>
<dbReference type="NCBIfam" id="NF041497">
    <property type="entry name" value="MobV"/>
    <property type="match status" value="1"/>
</dbReference>
<keyword evidence="3" id="KW-1185">Reference proteome</keyword>